<gene>
    <name evidence="1" type="ORF">OS493_002010</name>
</gene>
<evidence type="ECO:0000313" key="2">
    <source>
        <dbReference type="Proteomes" id="UP001163046"/>
    </source>
</evidence>
<dbReference type="AlphaFoldDB" id="A0A9W9Z7D0"/>
<sequence length="130" mass="14816">MKPILKTVSKLKHQLAYVKEEEPTKVDMLERKISRNEKTLAGIEKKNGIRVRWQETDATFENAQQRLTVKKRSNELLKLHKMASERTFLLELKAKYADGQAIAIKLANQIDKVVNSMNQGLATLNGLIAD</sequence>
<comment type="caution">
    <text evidence="1">The sequence shown here is derived from an EMBL/GenBank/DDBJ whole genome shotgun (WGS) entry which is preliminary data.</text>
</comment>
<proteinExistence type="predicted"/>
<dbReference type="EMBL" id="MU826826">
    <property type="protein sequence ID" value="KAJ7375263.1"/>
    <property type="molecule type" value="Genomic_DNA"/>
</dbReference>
<dbReference type="OrthoDB" id="5986555at2759"/>
<protein>
    <submittedName>
        <fullName evidence="1">Uncharacterized protein</fullName>
    </submittedName>
</protein>
<organism evidence="1 2">
    <name type="scientific">Desmophyllum pertusum</name>
    <dbReference type="NCBI Taxonomy" id="174260"/>
    <lineage>
        <taxon>Eukaryota</taxon>
        <taxon>Metazoa</taxon>
        <taxon>Cnidaria</taxon>
        <taxon>Anthozoa</taxon>
        <taxon>Hexacorallia</taxon>
        <taxon>Scleractinia</taxon>
        <taxon>Caryophylliina</taxon>
        <taxon>Caryophylliidae</taxon>
        <taxon>Desmophyllum</taxon>
    </lineage>
</organism>
<accession>A0A9W9Z7D0</accession>
<name>A0A9W9Z7D0_9CNID</name>
<evidence type="ECO:0000313" key="1">
    <source>
        <dbReference type="EMBL" id="KAJ7375263.1"/>
    </source>
</evidence>
<dbReference type="Proteomes" id="UP001163046">
    <property type="component" value="Unassembled WGS sequence"/>
</dbReference>
<reference evidence="1" key="1">
    <citation type="submission" date="2023-01" db="EMBL/GenBank/DDBJ databases">
        <title>Genome assembly of the deep-sea coral Lophelia pertusa.</title>
        <authorList>
            <person name="Herrera S."/>
            <person name="Cordes E."/>
        </authorList>
    </citation>
    <scope>NUCLEOTIDE SEQUENCE</scope>
    <source>
        <strain evidence="1">USNM1676648</strain>
        <tissue evidence="1">Polyp</tissue>
    </source>
</reference>
<keyword evidence="2" id="KW-1185">Reference proteome</keyword>